<feature type="region of interest" description="Disordered" evidence="11">
    <location>
        <begin position="1161"/>
        <end position="1190"/>
    </location>
</feature>
<evidence type="ECO:0000256" key="1">
    <source>
        <dbReference type="ARBA" id="ARBA00001947"/>
    </source>
</evidence>
<evidence type="ECO:0000256" key="7">
    <source>
        <dbReference type="ARBA" id="ARBA00022833"/>
    </source>
</evidence>
<dbReference type="PANTHER" id="PTHR18867:SF12">
    <property type="entry name" value="DNA REPAIR PROTEIN RAD50"/>
    <property type="match status" value="1"/>
</dbReference>
<keyword evidence="7" id="KW-0862">Zinc</keyword>
<dbReference type="PaxDb" id="2850-Phatr51876"/>
<sequence length="1436" mass="163096">MASVNKLSIRGIRSFSPEDAEQVSHDLAFSVEYDADTHAKLDRHTHIIVCRTRSSSSTFRAQSLSGQTDAEITGSFPPGNKAGQAFVHDPRTIGQPQVKANVKLRFTSRSGQTMVVVRSMEVNQKKTAMTFKQLDGVLRMMDPNTGQRVSLSHKCTELDKQLPALLGVSKSILEHVVFCHQEDASWPLMEGAVLKKRFDDIFDSTRYTKALDAFRKTEKEMTATVKDLKIELAGLNSSKIAADGFRKDLVGYQEALETLEEEKQQVVEGIAEADRDIQVYQGIEAKINNVDAKIDSLKNQQAQLVQVRMTRQQMLEEDLTKKHSQQELEQMLDDFGGKVSEQLDQHQKMQQRYEGMEKEVDTLRHEEIRLNSLLGKLSAEKEAHEGRLLERYKMMETIAQMYSIDLHSVEFSQGSKSLAAATLSASLASQNAFGSQDDLDLAAGITSNDMHSFYIALEKNEEDLSGKLRDFRGESQARDDALQNELATLGGQLSLTLSFVLWPKERAKLASRRNGLQKELSAISSQVAKPSWIRMTDIEDARKHAIKFAKSRDEANQNPRRKEIPTEILHLQSKIDSIKRTIDLDQELLDRLRSTAESQNAINVLQEQAQKDLDELNESIRDQSQLLQKYNFAFEGHFAKEDDDNGEKLGEVVCSLVSAIGGKYESFRADLDRASCDVSKNEKVASEKAALLANSQRAAAGVRSKLDGLHTTITTARKLTVDLQRHEQSLSCTARGDENDPREIIKYLEERLDSIEEDSPSEEQPKAIKKVLKRLYKMSKIRDASGEITAIRCPCCRQDLGGRSAEDMKAMLDELKVDPALTEIDEKAIEHYKNLKETYQGWKEQVEKMSDDLRDVKRLDNELSDHTKDVEKFENELGRYRRMIVDDIERRDEATVAFTEIRELLDVAKRWSTDVARIVGKKMQINQKTMDLPFSGNDGPRRDLETVEREMTRNIKEKDTLMLKINDLNREMMNLNNEVSDLATKAANTDKALRDKEAKYVESQQAAERKMELTRVLQEISAAEKEIQKSMGPLHEKIKVKEDTKRQQRYATNEQEHHLQDALSQFRNDFNQLREISRQIEEHTSSDKGQKDVDVSSQMTKVLALRNKMVAELQVLRPELDGLMTAVNDQERHKKQLKANIDVLAANKQIQELEEGINSFQEERESIDGADTASERLSNAKSTKEKQASMKSRIEGRWHEIIEQIRAVKRKLSSPDYKNVDEKFRIALIDVETTQIASEDLKKYGNALDKAILKFHHVKIDDINKIVRELWLLTYKGEDISSIELVSGQEAGSRAQKSYNYRVVMTKGTSKLDMRGRCSAGQRVLASIVIRLALAETFCINCGCIALDEPTVNLDHRTKKGLAVALAQIIASRSQQRNFQLILITHDEEFVAMMKTELSTLTGFSMPEKYFQVRRELASDGKYYSKISAVDWDELV</sequence>
<dbReference type="GO" id="GO:0003691">
    <property type="term" value="F:double-stranded telomeric DNA binding"/>
    <property type="evidence" value="ECO:0007669"/>
    <property type="project" value="TreeGrafter"/>
</dbReference>
<evidence type="ECO:0000256" key="3">
    <source>
        <dbReference type="ARBA" id="ARBA00004286"/>
    </source>
</evidence>
<dbReference type="STRING" id="556484.B7FXY7"/>
<keyword evidence="6" id="KW-0479">Metal-binding</keyword>
<dbReference type="GO" id="GO:0043047">
    <property type="term" value="F:single-stranded telomeric DNA binding"/>
    <property type="evidence" value="ECO:0007669"/>
    <property type="project" value="TreeGrafter"/>
</dbReference>
<accession>B7FXY7</accession>
<keyword evidence="5" id="KW-0158">Chromosome</keyword>
<evidence type="ECO:0000313" key="13">
    <source>
        <dbReference type="EMBL" id="EEC48831.1"/>
    </source>
</evidence>
<dbReference type="GO" id="GO:0000722">
    <property type="term" value="P:telomere maintenance via recombination"/>
    <property type="evidence" value="ECO:0007669"/>
    <property type="project" value="TreeGrafter"/>
</dbReference>
<evidence type="ECO:0000256" key="5">
    <source>
        <dbReference type="ARBA" id="ARBA00022454"/>
    </source>
</evidence>
<dbReference type="SUPFAM" id="SSF52540">
    <property type="entry name" value="P-loop containing nucleoside triphosphate hydrolases"/>
    <property type="match status" value="1"/>
</dbReference>
<feature type="coiled-coil region" evidence="10">
    <location>
        <begin position="832"/>
        <end position="883"/>
    </location>
</feature>
<dbReference type="Pfam" id="PF13476">
    <property type="entry name" value="AAA_23"/>
    <property type="match status" value="1"/>
</dbReference>
<dbReference type="GO" id="GO:0006302">
    <property type="term" value="P:double-strand break repair"/>
    <property type="evidence" value="ECO:0007669"/>
    <property type="project" value="InterPro"/>
</dbReference>
<dbReference type="OrthoDB" id="18797at2759"/>
<dbReference type="InterPro" id="IPR027417">
    <property type="entry name" value="P-loop_NTPase"/>
</dbReference>
<dbReference type="GO" id="GO:0016887">
    <property type="term" value="F:ATP hydrolysis activity"/>
    <property type="evidence" value="ECO:0007669"/>
    <property type="project" value="InterPro"/>
</dbReference>
<dbReference type="RefSeq" id="XP_002179845.1">
    <property type="nucleotide sequence ID" value="XM_002179809.1"/>
</dbReference>
<evidence type="ECO:0000256" key="10">
    <source>
        <dbReference type="SAM" id="Coils"/>
    </source>
</evidence>
<feature type="coiled-coil region" evidence="10">
    <location>
        <begin position="242"/>
        <end position="366"/>
    </location>
</feature>
<reference evidence="13 14" key="1">
    <citation type="journal article" date="2008" name="Nature">
        <title>The Phaeodactylum genome reveals the evolutionary history of diatom genomes.</title>
        <authorList>
            <person name="Bowler C."/>
            <person name="Allen A.E."/>
            <person name="Badger J.H."/>
            <person name="Grimwood J."/>
            <person name="Jabbari K."/>
            <person name="Kuo A."/>
            <person name="Maheswari U."/>
            <person name="Martens C."/>
            <person name="Maumus F."/>
            <person name="Otillar R.P."/>
            <person name="Rayko E."/>
            <person name="Salamov A."/>
            <person name="Vandepoele K."/>
            <person name="Beszteri B."/>
            <person name="Gruber A."/>
            <person name="Heijde M."/>
            <person name="Katinka M."/>
            <person name="Mock T."/>
            <person name="Valentin K."/>
            <person name="Verret F."/>
            <person name="Berges J.A."/>
            <person name="Brownlee C."/>
            <person name="Cadoret J.P."/>
            <person name="Chiovitti A."/>
            <person name="Choi C.J."/>
            <person name="Coesel S."/>
            <person name="De Martino A."/>
            <person name="Detter J.C."/>
            <person name="Durkin C."/>
            <person name="Falciatore A."/>
            <person name="Fournet J."/>
            <person name="Haruta M."/>
            <person name="Huysman M.J."/>
            <person name="Jenkins B.D."/>
            <person name="Jiroutova K."/>
            <person name="Jorgensen R.E."/>
            <person name="Joubert Y."/>
            <person name="Kaplan A."/>
            <person name="Kroger N."/>
            <person name="Kroth P.G."/>
            <person name="La Roche J."/>
            <person name="Lindquist E."/>
            <person name="Lommer M."/>
            <person name="Martin-Jezequel V."/>
            <person name="Lopez P.J."/>
            <person name="Lucas S."/>
            <person name="Mangogna M."/>
            <person name="McGinnis K."/>
            <person name="Medlin L.K."/>
            <person name="Montsant A."/>
            <person name="Oudot-Le Secq M.P."/>
            <person name="Napoli C."/>
            <person name="Obornik M."/>
            <person name="Parker M.S."/>
            <person name="Petit J.L."/>
            <person name="Porcel B.M."/>
            <person name="Poulsen N."/>
            <person name="Robison M."/>
            <person name="Rychlewski L."/>
            <person name="Rynearson T.A."/>
            <person name="Schmutz J."/>
            <person name="Shapiro H."/>
            <person name="Siaut M."/>
            <person name="Stanley M."/>
            <person name="Sussman M.R."/>
            <person name="Taylor A.R."/>
            <person name="Vardi A."/>
            <person name="von Dassow P."/>
            <person name="Vyverman W."/>
            <person name="Willis A."/>
            <person name="Wyrwicz L.S."/>
            <person name="Rokhsar D.S."/>
            <person name="Weissenbach J."/>
            <person name="Armbrust E.V."/>
            <person name="Green B.R."/>
            <person name="Van de Peer Y."/>
            <person name="Grigoriev I.V."/>
        </authorList>
    </citation>
    <scope>NUCLEOTIDE SEQUENCE [LARGE SCALE GENOMIC DNA]</scope>
    <source>
        <strain evidence="13 14">CCAP 1055/1</strain>
    </source>
</reference>
<dbReference type="GO" id="GO:0000794">
    <property type="term" value="C:condensed nuclear chromosome"/>
    <property type="evidence" value="ECO:0007669"/>
    <property type="project" value="TreeGrafter"/>
</dbReference>
<dbReference type="HOGENOM" id="CLU_006184_0_0_1"/>
<dbReference type="OMA" id="FSDYYYR"/>
<feature type="compositionally biased region" description="Polar residues" evidence="11">
    <location>
        <begin position="60"/>
        <end position="70"/>
    </location>
</feature>
<comment type="catalytic activity">
    <reaction evidence="9">
        <text>ATP + H2O = ADP + phosphate + H(+)</text>
        <dbReference type="Rhea" id="RHEA:13065"/>
        <dbReference type="ChEBI" id="CHEBI:15377"/>
        <dbReference type="ChEBI" id="CHEBI:15378"/>
        <dbReference type="ChEBI" id="CHEBI:30616"/>
        <dbReference type="ChEBI" id="CHEBI:43474"/>
        <dbReference type="ChEBI" id="CHEBI:456216"/>
    </reaction>
</comment>
<evidence type="ECO:0000256" key="4">
    <source>
        <dbReference type="ARBA" id="ARBA00009439"/>
    </source>
</evidence>
<evidence type="ECO:0000256" key="8">
    <source>
        <dbReference type="ARBA" id="ARBA00023242"/>
    </source>
</evidence>
<feature type="coiled-coil region" evidence="10">
    <location>
        <begin position="958"/>
        <end position="1026"/>
    </location>
</feature>
<dbReference type="Gene3D" id="3.40.50.300">
    <property type="entry name" value="P-loop containing nucleotide triphosphate hydrolases"/>
    <property type="match status" value="2"/>
</dbReference>
<keyword evidence="14" id="KW-1185">Reference proteome</keyword>
<dbReference type="GO" id="GO:0007004">
    <property type="term" value="P:telomere maintenance via telomerase"/>
    <property type="evidence" value="ECO:0007669"/>
    <property type="project" value="TreeGrafter"/>
</dbReference>
<dbReference type="eggNOG" id="KOG0962">
    <property type="taxonomic scope" value="Eukaryota"/>
</dbReference>
<dbReference type="InParanoid" id="B7FXY7"/>
<dbReference type="GO" id="GO:0051880">
    <property type="term" value="F:G-quadruplex DNA binding"/>
    <property type="evidence" value="ECO:0007669"/>
    <property type="project" value="TreeGrafter"/>
</dbReference>
<protein>
    <submittedName>
        <fullName evidence="13">RAD50 recombination protein</fullName>
    </submittedName>
</protein>
<proteinExistence type="inferred from homology"/>
<reference evidence="14" key="2">
    <citation type="submission" date="2008-08" db="EMBL/GenBank/DDBJ databases">
        <authorList>
            <consortium name="Diatom Consortium"/>
            <person name="Grigoriev I."/>
            <person name="Grimwood J."/>
            <person name="Kuo A."/>
            <person name="Otillar R.P."/>
            <person name="Salamov A."/>
            <person name="Detter J.C."/>
            <person name="Lindquist E."/>
            <person name="Shapiro H."/>
            <person name="Lucas S."/>
            <person name="Glavina del Rio T."/>
            <person name="Pitluck S."/>
            <person name="Rokhsar D."/>
            <person name="Bowler C."/>
        </authorList>
    </citation>
    <scope>GENOME REANNOTATION</scope>
    <source>
        <strain evidence="14">CCAP 1055/1</strain>
    </source>
</reference>
<comment type="similarity">
    <text evidence="4">Belongs to the SMC family. RAD50 subfamily.</text>
</comment>
<keyword evidence="8" id="KW-0539">Nucleus</keyword>
<comment type="cofactor">
    <cofactor evidence="1">
        <name>Zn(2+)</name>
        <dbReference type="ChEBI" id="CHEBI:29105"/>
    </cofactor>
</comment>
<comment type="subcellular location">
    <subcellularLocation>
        <location evidence="3">Chromosome</location>
    </subcellularLocation>
    <subcellularLocation>
        <location evidence="2">Nucleus</location>
    </subcellularLocation>
</comment>
<dbReference type="EMBL" id="CM000610">
    <property type="protein sequence ID" value="EEC48831.1"/>
    <property type="molecule type" value="Genomic_DNA"/>
</dbReference>
<feature type="region of interest" description="Disordered" evidence="11">
    <location>
        <begin position="60"/>
        <end position="85"/>
    </location>
</feature>
<keyword evidence="10" id="KW-0175">Coiled coil</keyword>
<evidence type="ECO:0000256" key="9">
    <source>
        <dbReference type="ARBA" id="ARBA00049360"/>
    </source>
</evidence>
<dbReference type="PANTHER" id="PTHR18867">
    <property type="entry name" value="RAD50"/>
    <property type="match status" value="1"/>
</dbReference>
<dbReference type="GeneID" id="7200598"/>
<evidence type="ECO:0000256" key="11">
    <source>
        <dbReference type="SAM" id="MobiDB-lite"/>
    </source>
</evidence>
<dbReference type="InterPro" id="IPR038729">
    <property type="entry name" value="Rad50/SbcC_AAA"/>
</dbReference>
<evidence type="ECO:0000256" key="2">
    <source>
        <dbReference type="ARBA" id="ARBA00004123"/>
    </source>
</evidence>
<gene>
    <name evidence="13" type="primary">RAD50</name>
    <name evidence="13" type="ORF">PHATRDRAFT_51876</name>
</gene>
<dbReference type="GO" id="GO:0070192">
    <property type="term" value="P:chromosome organization involved in meiotic cell cycle"/>
    <property type="evidence" value="ECO:0007669"/>
    <property type="project" value="TreeGrafter"/>
</dbReference>
<dbReference type="KEGG" id="pti:PHATRDRAFT_51876"/>
<dbReference type="Proteomes" id="UP000000759">
    <property type="component" value="Chromosome 7"/>
</dbReference>
<dbReference type="GO" id="GO:0030870">
    <property type="term" value="C:Mre11 complex"/>
    <property type="evidence" value="ECO:0007669"/>
    <property type="project" value="TreeGrafter"/>
</dbReference>
<organism evidence="13 14">
    <name type="scientific">Phaeodactylum tricornutum (strain CCAP 1055/1)</name>
    <dbReference type="NCBI Taxonomy" id="556484"/>
    <lineage>
        <taxon>Eukaryota</taxon>
        <taxon>Sar</taxon>
        <taxon>Stramenopiles</taxon>
        <taxon>Ochrophyta</taxon>
        <taxon>Bacillariophyta</taxon>
        <taxon>Bacillariophyceae</taxon>
        <taxon>Bacillariophycidae</taxon>
        <taxon>Naviculales</taxon>
        <taxon>Phaeodactylaceae</taxon>
        <taxon>Phaeodactylum</taxon>
    </lineage>
</organism>
<evidence type="ECO:0000259" key="12">
    <source>
        <dbReference type="Pfam" id="PF13476"/>
    </source>
</evidence>
<evidence type="ECO:0000256" key="6">
    <source>
        <dbReference type="ARBA" id="ARBA00022723"/>
    </source>
</evidence>
<dbReference type="GO" id="GO:0046872">
    <property type="term" value="F:metal ion binding"/>
    <property type="evidence" value="ECO:0007669"/>
    <property type="project" value="UniProtKB-KW"/>
</dbReference>
<feature type="domain" description="Rad50/SbcC-type AAA" evidence="12">
    <location>
        <begin position="73"/>
        <end position="266"/>
    </location>
</feature>
<name>B7FXY7_PHATC</name>
<dbReference type="FunCoup" id="B7FXY7">
    <property type="interactions" value="64"/>
</dbReference>
<evidence type="ECO:0000313" key="14">
    <source>
        <dbReference type="Proteomes" id="UP000000759"/>
    </source>
</evidence>